<evidence type="ECO:0000256" key="5">
    <source>
        <dbReference type="ARBA" id="ARBA00023136"/>
    </source>
</evidence>
<keyword evidence="6" id="KW-0408">Iron</keyword>
<dbReference type="GO" id="GO:0016709">
    <property type="term" value="F:oxidoreductase activity, acting on paired donors, with incorporation or reduction of molecular oxygen, NAD(P)H as one donor, and incorporation of one atom of oxygen"/>
    <property type="evidence" value="ECO:0007669"/>
    <property type="project" value="TreeGrafter"/>
</dbReference>
<reference evidence="7" key="1">
    <citation type="submission" date="2023-05" db="EMBL/GenBank/DDBJ databases">
        <title>Nepenthes gracilis genome sequencing.</title>
        <authorList>
            <person name="Fukushima K."/>
        </authorList>
    </citation>
    <scope>NUCLEOTIDE SEQUENCE</scope>
    <source>
        <strain evidence="7">SING2019-196</strain>
    </source>
</reference>
<dbReference type="InterPro" id="IPR036396">
    <property type="entry name" value="Cyt_P450_sf"/>
</dbReference>
<evidence type="ECO:0000256" key="3">
    <source>
        <dbReference type="ARBA" id="ARBA00022723"/>
    </source>
</evidence>
<accession>A0AAD3XDN0</accession>
<dbReference type="Proteomes" id="UP001279734">
    <property type="component" value="Unassembled WGS sequence"/>
</dbReference>
<dbReference type="Gene3D" id="1.10.630.10">
    <property type="entry name" value="Cytochrome P450"/>
    <property type="match status" value="1"/>
</dbReference>
<protein>
    <recommendedName>
        <fullName evidence="9">Cytochrome P450</fullName>
    </recommendedName>
</protein>
<keyword evidence="3 6" id="KW-0479">Metal-binding</keyword>
<evidence type="ECO:0000256" key="6">
    <source>
        <dbReference type="PIRSR" id="PIRSR602401-1"/>
    </source>
</evidence>
<keyword evidence="5" id="KW-0472">Membrane</keyword>
<comment type="subcellular location">
    <subcellularLocation>
        <location evidence="1">Membrane</location>
        <topology evidence="1">Single-pass membrane protein</topology>
    </subcellularLocation>
</comment>
<organism evidence="7 8">
    <name type="scientific">Nepenthes gracilis</name>
    <name type="common">Slender pitcher plant</name>
    <dbReference type="NCBI Taxonomy" id="150966"/>
    <lineage>
        <taxon>Eukaryota</taxon>
        <taxon>Viridiplantae</taxon>
        <taxon>Streptophyta</taxon>
        <taxon>Embryophyta</taxon>
        <taxon>Tracheophyta</taxon>
        <taxon>Spermatophyta</taxon>
        <taxon>Magnoliopsida</taxon>
        <taxon>eudicotyledons</taxon>
        <taxon>Gunneridae</taxon>
        <taxon>Pentapetalae</taxon>
        <taxon>Caryophyllales</taxon>
        <taxon>Nepenthaceae</taxon>
        <taxon>Nepenthes</taxon>
    </lineage>
</organism>
<evidence type="ECO:0000256" key="4">
    <source>
        <dbReference type="ARBA" id="ARBA00022989"/>
    </source>
</evidence>
<dbReference type="GO" id="GO:0016020">
    <property type="term" value="C:membrane"/>
    <property type="evidence" value="ECO:0007669"/>
    <property type="project" value="UniProtKB-SubCell"/>
</dbReference>
<dbReference type="EMBL" id="BSYO01000003">
    <property type="protein sequence ID" value="GMH01441.1"/>
    <property type="molecule type" value="Genomic_DNA"/>
</dbReference>
<dbReference type="PANTHER" id="PTHR24298">
    <property type="entry name" value="FLAVONOID 3'-MONOOXYGENASE-RELATED"/>
    <property type="match status" value="1"/>
</dbReference>
<keyword evidence="8" id="KW-1185">Reference proteome</keyword>
<feature type="binding site" description="axial binding residue" evidence="6">
    <location>
        <position position="67"/>
    </location>
    <ligand>
        <name>heme</name>
        <dbReference type="ChEBI" id="CHEBI:30413"/>
    </ligand>
    <ligandPart>
        <name>Fe</name>
        <dbReference type="ChEBI" id="CHEBI:18248"/>
    </ligandPart>
</feature>
<evidence type="ECO:0008006" key="9">
    <source>
        <dbReference type="Google" id="ProtNLM"/>
    </source>
</evidence>
<keyword evidence="6" id="KW-0349">Heme</keyword>
<evidence type="ECO:0000313" key="7">
    <source>
        <dbReference type="EMBL" id="GMH01441.1"/>
    </source>
</evidence>
<dbReference type="GO" id="GO:0005506">
    <property type="term" value="F:iron ion binding"/>
    <property type="evidence" value="ECO:0007669"/>
    <property type="project" value="InterPro"/>
</dbReference>
<dbReference type="Pfam" id="PF00067">
    <property type="entry name" value="p450"/>
    <property type="match status" value="1"/>
</dbReference>
<dbReference type="SUPFAM" id="SSF48264">
    <property type="entry name" value="Cytochrome P450"/>
    <property type="match status" value="1"/>
</dbReference>
<keyword evidence="2" id="KW-0812">Transmembrane</keyword>
<keyword evidence="4" id="KW-1133">Transmembrane helix</keyword>
<dbReference type="InterPro" id="IPR001128">
    <property type="entry name" value="Cyt_P450"/>
</dbReference>
<evidence type="ECO:0000256" key="1">
    <source>
        <dbReference type="ARBA" id="ARBA00004167"/>
    </source>
</evidence>
<dbReference type="InterPro" id="IPR051103">
    <property type="entry name" value="Plant_metabolite_P450s"/>
</dbReference>
<evidence type="ECO:0000313" key="8">
    <source>
        <dbReference type="Proteomes" id="UP001279734"/>
    </source>
</evidence>
<proteinExistence type="predicted"/>
<dbReference type="AlphaFoldDB" id="A0AAD3XDN0"/>
<sequence>MSSQDCEIARFNIPEGTMLLGNAWAIHRDPNLWEDPTTFKPERFQGVDVDVCYNYKYIPFGVGRRACPREGLASHVIQLAIASLIQCFEWERINEKKSRYDRRDRYCRG</sequence>
<name>A0AAD3XDN0_NEPGR</name>
<comment type="caution">
    <text evidence="7">The sequence shown here is derived from an EMBL/GenBank/DDBJ whole genome shotgun (WGS) entry which is preliminary data.</text>
</comment>
<gene>
    <name evidence="7" type="ORF">Nepgr_003280</name>
</gene>
<dbReference type="PRINTS" id="PR00463">
    <property type="entry name" value="EP450I"/>
</dbReference>
<dbReference type="GO" id="GO:0020037">
    <property type="term" value="F:heme binding"/>
    <property type="evidence" value="ECO:0007669"/>
    <property type="project" value="InterPro"/>
</dbReference>
<comment type="cofactor">
    <cofactor evidence="6">
        <name>heme</name>
        <dbReference type="ChEBI" id="CHEBI:30413"/>
    </cofactor>
</comment>
<evidence type="ECO:0000256" key="2">
    <source>
        <dbReference type="ARBA" id="ARBA00022692"/>
    </source>
</evidence>
<dbReference type="PANTHER" id="PTHR24298:SF901">
    <property type="entry name" value="CYTOCHROME P450, FAMILY 81, SUBFAMILY D, POLYPEPTIDE 8"/>
    <property type="match status" value="1"/>
</dbReference>
<dbReference type="InterPro" id="IPR002401">
    <property type="entry name" value="Cyt_P450_E_grp-I"/>
</dbReference>